<dbReference type="Gene3D" id="3.40.50.300">
    <property type="entry name" value="P-loop containing nucleotide triphosphate hydrolases"/>
    <property type="match status" value="1"/>
</dbReference>
<proteinExistence type="predicted"/>
<keyword evidence="2" id="KW-1185">Reference proteome</keyword>
<dbReference type="Proteomes" id="UP001271007">
    <property type="component" value="Unassembled WGS sequence"/>
</dbReference>
<name>A0AAJ0G948_9PEZI</name>
<dbReference type="InterPro" id="IPR027417">
    <property type="entry name" value="P-loop_NTPase"/>
</dbReference>
<comment type="caution">
    <text evidence="1">The sequence shown here is derived from an EMBL/GenBank/DDBJ whole genome shotgun (WGS) entry which is preliminary data.</text>
</comment>
<dbReference type="EMBL" id="JAWDJX010000042">
    <property type="protein sequence ID" value="KAK3049124.1"/>
    <property type="molecule type" value="Genomic_DNA"/>
</dbReference>
<sequence>MVPEVDMAKFPFVINYNPPSKQDYVQRVGSTGAAKRVAFTIVNDEAASRIEEIESEYKIVLKDERDCPRNTE</sequence>
<evidence type="ECO:0000313" key="1">
    <source>
        <dbReference type="EMBL" id="KAK3049124.1"/>
    </source>
</evidence>
<evidence type="ECO:0000313" key="2">
    <source>
        <dbReference type="Proteomes" id="UP001271007"/>
    </source>
</evidence>
<reference evidence="1" key="1">
    <citation type="submission" date="2023-04" db="EMBL/GenBank/DDBJ databases">
        <title>Black Yeasts Isolated from many extreme environments.</title>
        <authorList>
            <person name="Coleine C."/>
            <person name="Stajich J.E."/>
            <person name="Selbmann L."/>
        </authorList>
    </citation>
    <scope>NUCLEOTIDE SEQUENCE</scope>
    <source>
        <strain evidence="1">CCFEE 5312</strain>
    </source>
</reference>
<accession>A0AAJ0G948</accession>
<gene>
    <name evidence="1" type="ORF">LTR09_009543</name>
</gene>
<protein>
    <submittedName>
        <fullName evidence="1">Uncharacterized protein</fullName>
    </submittedName>
</protein>
<organism evidence="1 2">
    <name type="scientific">Extremus antarcticus</name>
    <dbReference type="NCBI Taxonomy" id="702011"/>
    <lineage>
        <taxon>Eukaryota</taxon>
        <taxon>Fungi</taxon>
        <taxon>Dikarya</taxon>
        <taxon>Ascomycota</taxon>
        <taxon>Pezizomycotina</taxon>
        <taxon>Dothideomycetes</taxon>
        <taxon>Dothideomycetidae</taxon>
        <taxon>Mycosphaerellales</taxon>
        <taxon>Extremaceae</taxon>
        <taxon>Extremus</taxon>
    </lineage>
</organism>
<dbReference type="AlphaFoldDB" id="A0AAJ0G948"/>